<protein>
    <recommendedName>
        <fullName evidence="6">Methyltransferase</fullName>
    </recommendedName>
</protein>
<dbReference type="Gene3D" id="3.40.50.150">
    <property type="entry name" value="Vaccinia Virus protein VP39"/>
    <property type="match status" value="1"/>
</dbReference>
<dbReference type="InterPro" id="IPR029063">
    <property type="entry name" value="SAM-dependent_MTases_sf"/>
</dbReference>
<dbReference type="EMBL" id="CP000542">
    <property type="protein sequence ID" value="ABM60457.1"/>
    <property type="molecule type" value="Genomic_DNA"/>
</dbReference>
<name>A1WS50_VEREI</name>
<keyword evidence="5" id="KW-1185">Reference proteome</keyword>
<keyword evidence="2" id="KW-0808">Transferase</keyword>
<gene>
    <name evidence="4" type="ordered locus">Veis_4764</name>
</gene>
<dbReference type="InterPro" id="IPR004398">
    <property type="entry name" value="RNA_MeTrfase_RsmD"/>
</dbReference>
<evidence type="ECO:0000313" key="4">
    <source>
        <dbReference type="EMBL" id="ABM60457.1"/>
    </source>
</evidence>
<dbReference type="STRING" id="391735.Veis_4764"/>
<evidence type="ECO:0008006" key="6">
    <source>
        <dbReference type="Google" id="ProtNLM"/>
    </source>
</evidence>
<accession>A1WS50</accession>
<dbReference type="PANTHER" id="PTHR43542:SF1">
    <property type="entry name" value="METHYLTRANSFERASE"/>
    <property type="match status" value="1"/>
</dbReference>
<reference evidence="5" key="1">
    <citation type="submission" date="2006-12" db="EMBL/GenBank/DDBJ databases">
        <title>Complete sequence of chromosome 1 of Verminephrobacter eiseniae EF01-2.</title>
        <authorList>
            <person name="Copeland A."/>
            <person name="Lucas S."/>
            <person name="Lapidus A."/>
            <person name="Barry K."/>
            <person name="Detter J.C."/>
            <person name="Glavina del Rio T."/>
            <person name="Dalin E."/>
            <person name="Tice H."/>
            <person name="Pitluck S."/>
            <person name="Chertkov O."/>
            <person name="Brettin T."/>
            <person name="Bruce D."/>
            <person name="Han C."/>
            <person name="Tapia R."/>
            <person name="Gilna P."/>
            <person name="Schmutz J."/>
            <person name="Larimer F."/>
            <person name="Land M."/>
            <person name="Hauser L."/>
            <person name="Kyrpides N."/>
            <person name="Kim E."/>
            <person name="Stahl D."/>
            <person name="Richardson P."/>
        </authorList>
    </citation>
    <scope>NUCLEOTIDE SEQUENCE [LARGE SCALE GENOMIC DNA]</scope>
    <source>
        <strain evidence="5">EF01-2</strain>
    </source>
</reference>
<dbReference type="HOGENOM" id="CLU_075826_2_0_4"/>
<dbReference type="GO" id="GO:0008168">
    <property type="term" value="F:methyltransferase activity"/>
    <property type="evidence" value="ECO:0007669"/>
    <property type="project" value="UniProtKB-KW"/>
</dbReference>
<feature type="compositionally biased region" description="Low complexity" evidence="3">
    <location>
        <begin position="33"/>
        <end position="44"/>
    </location>
</feature>
<evidence type="ECO:0000256" key="3">
    <source>
        <dbReference type="SAM" id="MobiDB-lite"/>
    </source>
</evidence>
<dbReference type="Proteomes" id="UP000000374">
    <property type="component" value="Chromosome"/>
</dbReference>
<feature type="compositionally biased region" description="Low complexity" evidence="3">
    <location>
        <begin position="71"/>
        <end position="84"/>
    </location>
</feature>
<dbReference type="GO" id="GO:0031167">
    <property type="term" value="P:rRNA methylation"/>
    <property type="evidence" value="ECO:0007669"/>
    <property type="project" value="InterPro"/>
</dbReference>
<dbReference type="PANTHER" id="PTHR43542">
    <property type="entry name" value="METHYLTRANSFERASE"/>
    <property type="match status" value="1"/>
</dbReference>
<evidence type="ECO:0000256" key="1">
    <source>
        <dbReference type="ARBA" id="ARBA00022603"/>
    </source>
</evidence>
<keyword evidence="1" id="KW-0489">Methyltransferase</keyword>
<dbReference type="CDD" id="cd02440">
    <property type="entry name" value="AdoMet_MTases"/>
    <property type="match status" value="1"/>
</dbReference>
<dbReference type="AlphaFoldDB" id="A1WS50"/>
<dbReference type="eggNOG" id="COG0742">
    <property type="taxonomic scope" value="Bacteria"/>
</dbReference>
<dbReference type="SUPFAM" id="SSF53335">
    <property type="entry name" value="S-adenosyl-L-methionine-dependent methyltransferases"/>
    <property type="match status" value="1"/>
</dbReference>
<feature type="compositionally biased region" description="Low complexity" evidence="3">
    <location>
        <begin position="105"/>
        <end position="117"/>
    </location>
</feature>
<feature type="region of interest" description="Disordered" evidence="3">
    <location>
        <begin position="1"/>
        <end position="124"/>
    </location>
</feature>
<evidence type="ECO:0000313" key="5">
    <source>
        <dbReference type="Proteomes" id="UP000000374"/>
    </source>
</evidence>
<sequence length="318" mass="32441">MSAARPPEGAHTVAEGEGAPSFAARPPEGTHTAAEGEGASSIAARPPEGAHTAAEGGGSPVRRATPRRRALPGGRPGQAPAATGSRPKVPAADRKSTAPAKGRKPGAAPAKGRPPGATSDAPGVIRIIGGRWKRTRLPVARHPGLRPTPERVRAALFNWLGQDLAGWRCLDAFAGTGALGLEAASRGAAAVQLIDSDAALVARLHGLQQRLQAGAADERHLPACALQIRRGDGIAALRQAAPASIDLVLLDPPFDSALFEPALQCAARAVAATGFVYLEAPRAWSDAQLAPLGLVLQRHLKAGAVHAHLLRPGPAGPA</sequence>
<dbReference type="KEGG" id="vei:Veis_4764"/>
<proteinExistence type="predicted"/>
<evidence type="ECO:0000256" key="2">
    <source>
        <dbReference type="ARBA" id="ARBA00022679"/>
    </source>
</evidence>
<organism evidence="4 5">
    <name type="scientific">Verminephrobacter eiseniae (strain EF01-2)</name>
    <dbReference type="NCBI Taxonomy" id="391735"/>
    <lineage>
        <taxon>Bacteria</taxon>
        <taxon>Pseudomonadati</taxon>
        <taxon>Pseudomonadota</taxon>
        <taxon>Betaproteobacteria</taxon>
        <taxon>Burkholderiales</taxon>
        <taxon>Comamonadaceae</taxon>
        <taxon>Verminephrobacter</taxon>
    </lineage>
</organism>
<dbReference type="Pfam" id="PF03602">
    <property type="entry name" value="Cons_hypoth95"/>
    <property type="match status" value="1"/>
</dbReference>